<dbReference type="AlphaFoldDB" id="A0A232LXX5"/>
<evidence type="ECO:0000313" key="2">
    <source>
        <dbReference type="EMBL" id="OXV08667.1"/>
    </source>
</evidence>
<accession>A0A232LXX5</accession>
<dbReference type="Proteomes" id="UP000243515">
    <property type="component" value="Unassembled WGS sequence"/>
</dbReference>
<evidence type="ECO:0000259" key="1">
    <source>
        <dbReference type="Pfam" id="PF13391"/>
    </source>
</evidence>
<reference evidence="2 3" key="1">
    <citation type="journal article" date="2015" name="Environ. Microbiol.">
        <title>Metagenome sequence of Elaphomyces granulatus from sporocarp tissue reveals Ascomycota ectomycorrhizal fingerprints of genome expansion and a Proteobacteria-rich microbiome.</title>
        <authorList>
            <person name="Quandt C.A."/>
            <person name="Kohler A."/>
            <person name="Hesse C.N."/>
            <person name="Sharpton T.J."/>
            <person name="Martin F."/>
            <person name="Spatafora J.W."/>
        </authorList>
    </citation>
    <scope>NUCLEOTIDE SEQUENCE [LARGE SCALE GENOMIC DNA]</scope>
    <source>
        <strain evidence="2 3">OSC145934</strain>
    </source>
</reference>
<dbReference type="Pfam" id="PF13391">
    <property type="entry name" value="HNH_2"/>
    <property type="match status" value="1"/>
</dbReference>
<dbReference type="OrthoDB" id="2142759at2759"/>
<protein>
    <recommendedName>
        <fullName evidence="1">HNH nuclease domain-containing protein</fullName>
    </recommendedName>
</protein>
<sequence>MVPYLIYLGPFTVSNEPWLARVITYSLSGREDAFRDGVRARDMRCVITGNRNRLAQYDRWEMFQAAHVFPLHLENLWIQFDYGHWITNMDGVTGASKINSVQNGLLLLLLLLLNVHSLFDQYMIGINPDVSILEPELDQLF</sequence>
<keyword evidence="3" id="KW-1185">Reference proteome</keyword>
<feature type="domain" description="HNH nuclease" evidence="1">
    <location>
        <begin position="45"/>
        <end position="127"/>
    </location>
</feature>
<dbReference type="EMBL" id="NPHW01003962">
    <property type="protein sequence ID" value="OXV08667.1"/>
    <property type="molecule type" value="Genomic_DNA"/>
</dbReference>
<gene>
    <name evidence="2" type="ORF">Egran_03570</name>
</gene>
<dbReference type="InterPro" id="IPR003615">
    <property type="entry name" value="HNH_nuc"/>
</dbReference>
<proteinExistence type="predicted"/>
<organism evidence="2 3">
    <name type="scientific">Elaphomyces granulatus</name>
    <dbReference type="NCBI Taxonomy" id="519963"/>
    <lineage>
        <taxon>Eukaryota</taxon>
        <taxon>Fungi</taxon>
        <taxon>Dikarya</taxon>
        <taxon>Ascomycota</taxon>
        <taxon>Pezizomycotina</taxon>
        <taxon>Eurotiomycetes</taxon>
        <taxon>Eurotiomycetidae</taxon>
        <taxon>Eurotiales</taxon>
        <taxon>Elaphomycetaceae</taxon>
        <taxon>Elaphomyces</taxon>
    </lineage>
</organism>
<name>A0A232LXX5_9EURO</name>
<comment type="caution">
    <text evidence="2">The sequence shown here is derived from an EMBL/GenBank/DDBJ whole genome shotgun (WGS) entry which is preliminary data.</text>
</comment>
<evidence type="ECO:0000313" key="3">
    <source>
        <dbReference type="Proteomes" id="UP000243515"/>
    </source>
</evidence>